<dbReference type="AlphaFoldDB" id="A0AAV7S3F7"/>
<evidence type="ECO:0000313" key="3">
    <source>
        <dbReference type="Proteomes" id="UP001066276"/>
    </source>
</evidence>
<dbReference type="EMBL" id="JANPWB010000009">
    <property type="protein sequence ID" value="KAJ1158290.1"/>
    <property type="molecule type" value="Genomic_DNA"/>
</dbReference>
<gene>
    <name evidence="2" type="ORF">NDU88_010983</name>
</gene>
<comment type="caution">
    <text evidence="2">The sequence shown here is derived from an EMBL/GenBank/DDBJ whole genome shotgun (WGS) entry which is preliminary data.</text>
</comment>
<name>A0AAV7S3F7_PLEWA</name>
<evidence type="ECO:0000256" key="1">
    <source>
        <dbReference type="SAM" id="MobiDB-lite"/>
    </source>
</evidence>
<proteinExistence type="predicted"/>
<accession>A0AAV7S3F7</accession>
<feature type="region of interest" description="Disordered" evidence="1">
    <location>
        <begin position="1"/>
        <end position="29"/>
    </location>
</feature>
<reference evidence="2" key="1">
    <citation type="journal article" date="2022" name="bioRxiv">
        <title>Sequencing and chromosome-scale assembly of the giantPleurodeles waltlgenome.</title>
        <authorList>
            <person name="Brown T."/>
            <person name="Elewa A."/>
            <person name="Iarovenko S."/>
            <person name="Subramanian E."/>
            <person name="Araus A.J."/>
            <person name="Petzold A."/>
            <person name="Susuki M."/>
            <person name="Suzuki K.-i.T."/>
            <person name="Hayashi T."/>
            <person name="Toyoda A."/>
            <person name="Oliveira C."/>
            <person name="Osipova E."/>
            <person name="Leigh N.D."/>
            <person name="Simon A."/>
            <person name="Yun M.H."/>
        </authorList>
    </citation>
    <scope>NUCLEOTIDE SEQUENCE</scope>
    <source>
        <strain evidence="2">20211129_DDA</strain>
        <tissue evidence="2">Liver</tissue>
    </source>
</reference>
<keyword evidence="3" id="KW-1185">Reference proteome</keyword>
<sequence length="100" mass="10626">MRRGSGPTSAPGRWLGDTEETVAAGHGGDDRALDTVSCRCLFAIRGFNAEDTVCMTAALGWGDIGGPMCRRATLSNNISLLYPYRSALHGGERLKKARVG</sequence>
<organism evidence="2 3">
    <name type="scientific">Pleurodeles waltl</name>
    <name type="common">Iberian ribbed newt</name>
    <dbReference type="NCBI Taxonomy" id="8319"/>
    <lineage>
        <taxon>Eukaryota</taxon>
        <taxon>Metazoa</taxon>
        <taxon>Chordata</taxon>
        <taxon>Craniata</taxon>
        <taxon>Vertebrata</taxon>
        <taxon>Euteleostomi</taxon>
        <taxon>Amphibia</taxon>
        <taxon>Batrachia</taxon>
        <taxon>Caudata</taxon>
        <taxon>Salamandroidea</taxon>
        <taxon>Salamandridae</taxon>
        <taxon>Pleurodelinae</taxon>
        <taxon>Pleurodeles</taxon>
    </lineage>
</organism>
<evidence type="ECO:0000313" key="2">
    <source>
        <dbReference type="EMBL" id="KAJ1158290.1"/>
    </source>
</evidence>
<dbReference type="Proteomes" id="UP001066276">
    <property type="component" value="Chromosome 5"/>
</dbReference>
<protein>
    <submittedName>
        <fullName evidence="2">Uncharacterized protein</fullName>
    </submittedName>
</protein>